<organism evidence="3 4">
    <name type="scientific">Thermaerobacter subterraneus DSM 13965</name>
    <dbReference type="NCBI Taxonomy" id="867903"/>
    <lineage>
        <taxon>Bacteria</taxon>
        <taxon>Bacillati</taxon>
        <taxon>Bacillota</taxon>
        <taxon>Clostridia</taxon>
        <taxon>Eubacteriales</taxon>
        <taxon>Clostridiales Family XVII. Incertae Sedis</taxon>
        <taxon>Thermaerobacter</taxon>
    </lineage>
</organism>
<dbReference type="EMBL" id="AENY02000002">
    <property type="protein sequence ID" value="EKP95405.1"/>
    <property type="molecule type" value="Genomic_DNA"/>
</dbReference>
<evidence type="ECO:0000256" key="2">
    <source>
        <dbReference type="SAM" id="SignalP"/>
    </source>
</evidence>
<dbReference type="STRING" id="867903.ThesuDRAFT_01157"/>
<dbReference type="HOGENOM" id="CLU_868597_0_0_9"/>
<evidence type="ECO:0000313" key="3">
    <source>
        <dbReference type="EMBL" id="EKP95405.1"/>
    </source>
</evidence>
<dbReference type="Proteomes" id="UP000005710">
    <property type="component" value="Unassembled WGS sequence"/>
</dbReference>
<feature type="region of interest" description="Disordered" evidence="1">
    <location>
        <begin position="70"/>
        <end position="89"/>
    </location>
</feature>
<reference evidence="3" key="2">
    <citation type="submission" date="2012-10" db="EMBL/GenBank/DDBJ databases">
        <title>Improved high-quality draft of Thermaerobacter subterraneus C21, DSM 13965.</title>
        <authorList>
            <consortium name="DOE Joint Genome Institute"/>
            <person name="Eisen J."/>
            <person name="Huntemann M."/>
            <person name="Wei C.-L."/>
            <person name="Han J."/>
            <person name="Detter J.C."/>
            <person name="Han C."/>
            <person name="Tapia R."/>
            <person name="Chen A."/>
            <person name="Kyrpides N."/>
            <person name="Mavromatis K."/>
            <person name="Markowitz V."/>
            <person name="Szeto E."/>
            <person name="Ivanova N."/>
            <person name="Mikhailova N."/>
            <person name="Ovchinnikova G."/>
            <person name="Pagani I."/>
            <person name="Pati A."/>
            <person name="Goodwin L."/>
            <person name="Nordberg H.P."/>
            <person name="Cantor M.N."/>
            <person name="Hua S.X."/>
            <person name="Woyke T."/>
            <person name="Eisen J."/>
            <person name="Klenk H.-P."/>
        </authorList>
    </citation>
    <scope>NUCLEOTIDE SEQUENCE [LARGE SCALE GENOMIC DNA]</scope>
    <source>
        <strain evidence="3">DSM 13965</strain>
    </source>
</reference>
<dbReference type="eggNOG" id="ENOG5032Z89">
    <property type="taxonomic scope" value="Bacteria"/>
</dbReference>
<feature type="compositionally biased region" description="Gly residues" evidence="1">
    <location>
        <begin position="311"/>
        <end position="320"/>
    </location>
</feature>
<proteinExistence type="predicted"/>
<evidence type="ECO:0000256" key="1">
    <source>
        <dbReference type="SAM" id="MobiDB-lite"/>
    </source>
</evidence>
<reference evidence="3" key="1">
    <citation type="submission" date="2010-10" db="EMBL/GenBank/DDBJ databases">
        <authorList>
            <consortium name="US DOE Joint Genome Institute (JGI-PGF)"/>
            <person name="Lucas S."/>
            <person name="Copeland A."/>
            <person name="Lapidus A."/>
            <person name="Bruce D."/>
            <person name="Goodwin L."/>
            <person name="Pitluck S."/>
            <person name="Kyrpides N."/>
            <person name="Mavromatis K."/>
            <person name="Detter J.C."/>
            <person name="Han C."/>
            <person name="Land M."/>
            <person name="Hauser L."/>
            <person name="Markowitz V."/>
            <person name="Cheng J.-F."/>
            <person name="Hugenholtz P."/>
            <person name="Woyke T."/>
            <person name="Wu D."/>
            <person name="Pukall R."/>
            <person name="Wahrenburg C."/>
            <person name="Brambilla E."/>
            <person name="Klenk H.-P."/>
            <person name="Eisen J.A."/>
        </authorList>
    </citation>
    <scope>NUCLEOTIDE SEQUENCE [LARGE SCALE GENOMIC DNA]</scope>
    <source>
        <strain evidence="3">DSM 13965</strain>
    </source>
</reference>
<protein>
    <submittedName>
        <fullName evidence="3">Uncharacterized protein</fullName>
    </submittedName>
</protein>
<feature type="chain" id="PRO_5039001934" evidence="2">
    <location>
        <begin position="22"/>
        <end position="320"/>
    </location>
</feature>
<accession>K6P2W3</accession>
<keyword evidence="4" id="KW-1185">Reference proteome</keyword>
<feature type="signal peptide" evidence="2">
    <location>
        <begin position="1"/>
        <end position="21"/>
    </location>
</feature>
<evidence type="ECO:0000313" key="4">
    <source>
        <dbReference type="Proteomes" id="UP000005710"/>
    </source>
</evidence>
<dbReference type="RefSeq" id="WP_006903419.1">
    <property type="nucleotide sequence ID" value="NZ_JH976535.1"/>
</dbReference>
<gene>
    <name evidence="3" type="ORF">ThesuDRAFT_01157</name>
</gene>
<feature type="region of interest" description="Disordered" evidence="1">
    <location>
        <begin position="256"/>
        <end position="320"/>
    </location>
</feature>
<comment type="caution">
    <text evidence="3">The sequence shown here is derived from an EMBL/GenBank/DDBJ whole genome shotgun (WGS) entry which is preliminary data.</text>
</comment>
<feature type="compositionally biased region" description="Low complexity" evidence="1">
    <location>
        <begin position="277"/>
        <end position="292"/>
    </location>
</feature>
<feature type="compositionally biased region" description="Low complexity" evidence="1">
    <location>
        <begin position="70"/>
        <end position="81"/>
    </location>
</feature>
<name>K6P2W3_9FIRM</name>
<dbReference type="AlphaFoldDB" id="K6P2W3"/>
<sequence length="320" mass="32487">MNNRRWLGGLLGAGIVAAAVAGMVTARAGAAQPASGSLDASLGGRVVVFPAADRDTAAGGSSATGTIAQDAASTAGAAQDPPADPSSLTGTFVRRLAQALDLPRERVDAAIREVLSGMVDEAARNGRLSSEQAAALRQRIAQGQYRLVPPMGVPGHGWGGKHRPGGPFLREGQPARLGGLLQALSDTLDLTPGQILDRLWQGKTLAQIAEEQGVSRQQVTDAIIGPAKRRLDAAVAAGRLTPQQASQRLERLKERGNALLDRKFTPPGAARNDEAGASRSAASGDAGSARGEPAASVRGTTGTAPVVPPDGGEGFGAGAM</sequence>
<keyword evidence="2" id="KW-0732">Signal</keyword>